<dbReference type="Proteomes" id="UP000613401">
    <property type="component" value="Unassembled WGS sequence"/>
</dbReference>
<dbReference type="GeneID" id="69021415"/>
<dbReference type="RefSeq" id="XP_045261753.1">
    <property type="nucleotide sequence ID" value="XM_045414139.1"/>
</dbReference>
<reference evidence="1" key="2">
    <citation type="submission" date="2020-03" db="EMBL/GenBank/DDBJ databases">
        <authorList>
            <person name="Fu F.-F."/>
            <person name="Chen J."/>
        </authorList>
    </citation>
    <scope>NUCLEOTIDE SEQUENCE</scope>
    <source>
        <strain evidence="1">Lc1</strain>
    </source>
</reference>
<comment type="caution">
    <text evidence="1">The sequence shown here is derived from an EMBL/GenBank/DDBJ whole genome shotgun (WGS) entry which is preliminary data.</text>
</comment>
<evidence type="ECO:0000313" key="1">
    <source>
        <dbReference type="EMBL" id="KAF3802594.1"/>
    </source>
</evidence>
<reference evidence="1" key="1">
    <citation type="journal article" date="2020" name="Phytopathology">
        <title>Genome sequence and comparative analysis of Colletotrichum gloeosporioides isolated from Liriodendron leaves.</title>
        <authorList>
            <person name="Fu F.F."/>
            <person name="Hao Z."/>
            <person name="Wang P."/>
            <person name="Lu Y."/>
            <person name="Xue L.J."/>
            <person name="Wei G."/>
            <person name="Tian Y."/>
            <person name="Baishi H."/>
            <person name="Xu H."/>
            <person name="Shi J."/>
            <person name="Cheng T."/>
            <person name="Wang G."/>
            <person name="Yi Y."/>
            <person name="Chen J."/>
        </authorList>
    </citation>
    <scope>NUCLEOTIDE SEQUENCE</scope>
    <source>
        <strain evidence="1">Lc1</strain>
    </source>
</reference>
<dbReference type="EMBL" id="WVTB01000062">
    <property type="protein sequence ID" value="KAF3802594.1"/>
    <property type="molecule type" value="Genomic_DNA"/>
</dbReference>
<keyword evidence="2" id="KW-1185">Reference proteome</keyword>
<protein>
    <submittedName>
        <fullName evidence="1">Uncharacterized protein</fullName>
    </submittedName>
</protein>
<accession>A0A8H4FIV1</accession>
<name>A0A8H4FIV1_COLGL</name>
<sequence length="147" mass="16633">MKTPRPQESSFFLVYKRPRPTVSRLLYTLTSLNVQNGEHHCHQVNPRALPHPARYLGPSLDIKDDIPLAHIESPRLFNTSTYISGGVFFSTPLEVLVAPALDNGTTYRHHRTWKVCAFSTAPPITWTPDTQRQMNDAGDCQAFWSDA</sequence>
<proteinExistence type="predicted"/>
<dbReference type="AlphaFoldDB" id="A0A8H4FIV1"/>
<gene>
    <name evidence="1" type="ORF">GCG54_00014301</name>
</gene>
<organism evidence="1 2">
    <name type="scientific">Colletotrichum gloeosporioides</name>
    <name type="common">Anthracnose fungus</name>
    <name type="synonym">Glomerella cingulata</name>
    <dbReference type="NCBI Taxonomy" id="474922"/>
    <lineage>
        <taxon>Eukaryota</taxon>
        <taxon>Fungi</taxon>
        <taxon>Dikarya</taxon>
        <taxon>Ascomycota</taxon>
        <taxon>Pezizomycotina</taxon>
        <taxon>Sordariomycetes</taxon>
        <taxon>Hypocreomycetidae</taxon>
        <taxon>Glomerellales</taxon>
        <taxon>Glomerellaceae</taxon>
        <taxon>Colletotrichum</taxon>
        <taxon>Colletotrichum gloeosporioides species complex</taxon>
    </lineage>
</organism>
<evidence type="ECO:0000313" key="2">
    <source>
        <dbReference type="Proteomes" id="UP000613401"/>
    </source>
</evidence>